<feature type="region of interest" description="Disordered" evidence="6">
    <location>
        <begin position="132"/>
        <end position="170"/>
    </location>
</feature>
<keyword evidence="5" id="KW-0175">Coiled coil</keyword>
<feature type="region of interest" description="Disordered" evidence="6">
    <location>
        <begin position="212"/>
        <end position="248"/>
    </location>
</feature>
<evidence type="ECO:0000256" key="3">
    <source>
        <dbReference type="ARBA" id="ARBA00022833"/>
    </source>
</evidence>
<feature type="region of interest" description="Disordered" evidence="6">
    <location>
        <begin position="20"/>
        <end position="54"/>
    </location>
</feature>
<feature type="compositionally biased region" description="Low complexity" evidence="6">
    <location>
        <begin position="233"/>
        <end position="248"/>
    </location>
</feature>
<evidence type="ECO:0000256" key="1">
    <source>
        <dbReference type="ARBA" id="ARBA00022723"/>
    </source>
</evidence>
<dbReference type="InterPro" id="IPR002893">
    <property type="entry name" value="Znf_MYND"/>
</dbReference>
<dbReference type="EMBL" id="KN819557">
    <property type="protein sequence ID" value="KIJ08775.1"/>
    <property type="molecule type" value="Genomic_DNA"/>
</dbReference>
<sequence length="1578" mass="174447">MPMRIAGYPNDLHYGQQYVAGSPSTTMASGQPSSLPNSVPVRQPSEPSGAVNKASFTEEVRRCSVRGCHMALPPDVANKMCDECRGRHRVYAMTKRAKRKQEKAAILSQTSGIASSRNHGPIWMPEETIEGMEQNQQSSAVHPVPGPSQPSKDTVATPLYESPSQTQWESTDLDPRLFASQSSELAGALTYTSPTTQTHQACHNGAFVESAPVSRSGFEDQPPLSVPQSEPNTSPEPSEGSPLPPLTSSSARYCSVKGCKAIIRGEYFFRMCESCRNRYRGYGITKRAKWKQSREAANAELDTLREEEDKSRAERGLPPLNECPADFLEWEAKTIEKIDGPGPIFAEDGTVRGPVLPARMCTVSHCHRVLSGHYKYRRCEQHRLQNRYHSRLKRVREKDLKAIGPGVFDDGDLSDEEDEDHAKKPRLLEPLFTSAPIDIVRGAREDDYDNEETAHYMEQMAGIPPAARGIRRDNHVCSVKTCFNLLSPSVPWKMCDTCRAHDRQVRHERRLRDLGELPPLPPRASQKKTRQPTEKSTNDTEDDGQNDESVDHTAQPFASSNATDASLDVPQPDDDISDRIPDGTLAFTEPVTPPPVDVDRNAPSNEGPSTALDPPPVAVQSTTPTTSIDGRSSSTTATVRRRVRKSANQRIGQTSFPAFPTPTPSAYTQSNPSFRPPSGGGSYMPPAPPYPPPYYMPHPYSMPPFNGPQPYAHPYVAGSSTSTATSSLLPLSSAQAQLSTSSHPSQHQPHPLPMPAQSGPYGTYPPHPYGPYASYPYPYLPPGQYMPHAHPYPPYPGPYASPLYGGHYQMPPSGVHPPNSQAQAFKPVSSPASTSQSLKRKKTNSPATQVPTPSSSVPPSPLPPMSAMPPMVQMPSTFVTQPPVLDSLPGLETQRSDEPVSDENEENDVRQHLTRQDTGGADEANALPSQRGDVASKALRGSVRDMKLLSFVKDHAQLQILLPVYYVHLEPSSVPEYICQDAVQSIMLAKWSLFGIVSFYTDALRSPLPLLDDIITDAMMPKWNCLFPWLSFLIYKVIMGPTPPANTLDGYALTKLDALRILGELFGALCQYSSSAQELVRSVRDVRRALMQLWIVSVDTPLLLSEVGFDMKPSDVGVVHAMRTTTAAAVIETLTRTDASPSFVEAAGGITPFVLTALKFLRITTLALKAIPANISSTISTEQANYLVMLGGGLSHTARLMLISSQDNPEVQEAFVDGGSITTIIETIGQLQPRLLVSLGENIDHHPQRGLPFKRQMLSFGYAYLLMLIDESHDVPRLLGQMINAGVLETIVDTRAPRYYDCDPDDDNEDIRLLRFLPPYLMYRNVLTAVRKSIRRIADRGISVRNSPDVQVRQAWSSIEAVANRYTRLQDNQSLEPFYDHKCGSVFCTRNDQPLLYRCKACMVICYCSKKCQRAAWKHDHKARCRTFRAAVGRSAPSALRKSLPLIAAIEREEWKAKQVSLAQLIFTTQKNHRNCRDRIVIEMDFSVYPIKQKAFPLEEYMKFLGDDPMWKTLFAGIEMAEALGQRGFMIGMVKIPQRSGEPAIILSPDHAVQIHMQGLGMQSNVSPFSHPKVPIKP</sequence>
<feature type="domain" description="MYND-type" evidence="7">
    <location>
        <begin position="1385"/>
        <end position="1425"/>
    </location>
</feature>
<evidence type="ECO:0000256" key="6">
    <source>
        <dbReference type="SAM" id="MobiDB-lite"/>
    </source>
</evidence>
<organism evidence="8 9">
    <name type="scientific">Paxillus involutus ATCC 200175</name>
    <dbReference type="NCBI Taxonomy" id="664439"/>
    <lineage>
        <taxon>Eukaryota</taxon>
        <taxon>Fungi</taxon>
        <taxon>Dikarya</taxon>
        <taxon>Basidiomycota</taxon>
        <taxon>Agaricomycotina</taxon>
        <taxon>Agaricomycetes</taxon>
        <taxon>Agaricomycetidae</taxon>
        <taxon>Boletales</taxon>
        <taxon>Paxilineae</taxon>
        <taxon>Paxillaceae</taxon>
        <taxon>Paxillus</taxon>
    </lineage>
</organism>
<dbReference type="HOGENOM" id="CLU_245209_0_0_1"/>
<proteinExistence type="predicted"/>
<feature type="coiled-coil region" evidence="5">
    <location>
        <begin position="287"/>
        <end position="314"/>
    </location>
</feature>
<evidence type="ECO:0000256" key="2">
    <source>
        <dbReference type="ARBA" id="ARBA00022771"/>
    </source>
</evidence>
<dbReference type="SUPFAM" id="SSF144232">
    <property type="entry name" value="HIT/MYND zinc finger-like"/>
    <property type="match status" value="1"/>
</dbReference>
<dbReference type="PROSITE" id="PS50865">
    <property type="entry name" value="ZF_MYND_2"/>
    <property type="match status" value="1"/>
</dbReference>
<evidence type="ECO:0000313" key="9">
    <source>
        <dbReference type="Proteomes" id="UP000053647"/>
    </source>
</evidence>
<feature type="compositionally biased region" description="Low complexity" evidence="6">
    <location>
        <begin position="654"/>
        <end position="668"/>
    </location>
</feature>
<keyword evidence="9" id="KW-1185">Reference proteome</keyword>
<name>A0A0C9SZN1_PAXIN</name>
<evidence type="ECO:0000259" key="7">
    <source>
        <dbReference type="PROSITE" id="PS50865"/>
    </source>
</evidence>
<protein>
    <recommendedName>
        <fullName evidence="7">MYND-type domain-containing protein</fullName>
    </recommendedName>
</protein>
<feature type="compositionally biased region" description="Polar residues" evidence="6">
    <location>
        <begin position="22"/>
        <end position="37"/>
    </location>
</feature>
<dbReference type="GO" id="GO:0008270">
    <property type="term" value="F:zinc ion binding"/>
    <property type="evidence" value="ECO:0007669"/>
    <property type="project" value="UniProtKB-KW"/>
</dbReference>
<evidence type="ECO:0000313" key="8">
    <source>
        <dbReference type="EMBL" id="KIJ08775.1"/>
    </source>
</evidence>
<dbReference type="Gene3D" id="6.10.140.2220">
    <property type="match status" value="1"/>
</dbReference>
<feature type="compositionally biased region" description="Acidic residues" evidence="6">
    <location>
        <begin position="539"/>
        <end position="548"/>
    </location>
</feature>
<dbReference type="Pfam" id="PF01753">
    <property type="entry name" value="zf-MYND"/>
    <property type="match status" value="1"/>
</dbReference>
<accession>A0A0C9SZN1</accession>
<feature type="region of interest" description="Disordered" evidence="6">
    <location>
        <begin position="810"/>
        <end position="933"/>
    </location>
</feature>
<feature type="compositionally biased region" description="Polar residues" evidence="6">
    <location>
        <begin position="107"/>
        <end position="118"/>
    </location>
</feature>
<dbReference type="Gene3D" id="1.10.220.160">
    <property type="match status" value="1"/>
</dbReference>
<reference evidence="8 9" key="1">
    <citation type="submission" date="2014-06" db="EMBL/GenBank/DDBJ databases">
        <authorList>
            <consortium name="DOE Joint Genome Institute"/>
            <person name="Kuo A."/>
            <person name="Kohler A."/>
            <person name="Nagy L.G."/>
            <person name="Floudas D."/>
            <person name="Copeland A."/>
            <person name="Barry K.W."/>
            <person name="Cichocki N."/>
            <person name="Veneault-Fourrey C."/>
            <person name="LaButti K."/>
            <person name="Lindquist E.A."/>
            <person name="Lipzen A."/>
            <person name="Lundell T."/>
            <person name="Morin E."/>
            <person name="Murat C."/>
            <person name="Sun H."/>
            <person name="Tunlid A."/>
            <person name="Henrissat B."/>
            <person name="Grigoriev I.V."/>
            <person name="Hibbett D.S."/>
            <person name="Martin F."/>
            <person name="Nordberg H.P."/>
            <person name="Cantor M.N."/>
            <person name="Hua S.X."/>
        </authorList>
    </citation>
    <scope>NUCLEOTIDE SEQUENCE [LARGE SCALE GENOMIC DNA]</scope>
    <source>
        <strain evidence="8 9">ATCC 200175</strain>
    </source>
</reference>
<keyword evidence="3" id="KW-0862">Zinc</keyword>
<dbReference type="OrthoDB" id="3202243at2759"/>
<keyword evidence="1" id="KW-0479">Metal-binding</keyword>
<evidence type="ECO:0000256" key="4">
    <source>
        <dbReference type="PROSITE-ProRule" id="PRU00134"/>
    </source>
</evidence>
<feature type="region of interest" description="Disordered" evidence="6">
    <location>
        <begin position="95"/>
        <end position="120"/>
    </location>
</feature>
<feature type="compositionally biased region" description="Pro residues" evidence="6">
    <location>
        <begin position="856"/>
        <end position="867"/>
    </location>
</feature>
<feature type="region of interest" description="Disordered" evidence="6">
    <location>
        <begin position="732"/>
        <end position="762"/>
    </location>
</feature>
<dbReference type="Proteomes" id="UP000053647">
    <property type="component" value="Unassembled WGS sequence"/>
</dbReference>
<keyword evidence="2 4" id="KW-0863">Zinc-finger</keyword>
<feature type="compositionally biased region" description="Low complexity" evidence="6">
    <location>
        <begin position="845"/>
        <end position="855"/>
    </location>
</feature>
<feature type="region of interest" description="Disordered" evidence="6">
    <location>
        <begin position="509"/>
        <end position="684"/>
    </location>
</feature>
<gene>
    <name evidence="8" type="ORF">PAXINDRAFT_102445</name>
</gene>
<feature type="compositionally biased region" description="Polar residues" evidence="6">
    <location>
        <begin position="619"/>
        <end position="630"/>
    </location>
</feature>
<reference evidence="9" key="2">
    <citation type="submission" date="2015-01" db="EMBL/GenBank/DDBJ databases">
        <title>Evolutionary Origins and Diversification of the Mycorrhizal Mutualists.</title>
        <authorList>
            <consortium name="DOE Joint Genome Institute"/>
            <consortium name="Mycorrhizal Genomics Consortium"/>
            <person name="Kohler A."/>
            <person name="Kuo A."/>
            <person name="Nagy L.G."/>
            <person name="Floudas D."/>
            <person name="Copeland A."/>
            <person name="Barry K.W."/>
            <person name="Cichocki N."/>
            <person name="Veneault-Fourrey C."/>
            <person name="LaButti K."/>
            <person name="Lindquist E.A."/>
            <person name="Lipzen A."/>
            <person name="Lundell T."/>
            <person name="Morin E."/>
            <person name="Murat C."/>
            <person name="Riley R."/>
            <person name="Ohm R."/>
            <person name="Sun H."/>
            <person name="Tunlid A."/>
            <person name="Henrissat B."/>
            <person name="Grigoriev I.V."/>
            <person name="Hibbett D.S."/>
            <person name="Martin F."/>
        </authorList>
    </citation>
    <scope>NUCLEOTIDE SEQUENCE [LARGE SCALE GENOMIC DNA]</scope>
    <source>
        <strain evidence="9">ATCC 200175</strain>
    </source>
</reference>
<feature type="compositionally biased region" description="Low complexity" evidence="6">
    <location>
        <begin position="732"/>
        <end position="749"/>
    </location>
</feature>
<evidence type="ECO:0000256" key="5">
    <source>
        <dbReference type="SAM" id="Coils"/>
    </source>
</evidence>